<proteinExistence type="predicted"/>
<gene>
    <name evidence="1" type="ORF">SDC9_141776</name>
</gene>
<comment type="caution">
    <text evidence="1">The sequence shown here is derived from an EMBL/GenBank/DDBJ whole genome shotgun (WGS) entry which is preliminary data.</text>
</comment>
<evidence type="ECO:0000313" key="1">
    <source>
        <dbReference type="EMBL" id="MPM94628.1"/>
    </source>
</evidence>
<dbReference type="AlphaFoldDB" id="A0A645DZR4"/>
<organism evidence="1">
    <name type="scientific">bioreactor metagenome</name>
    <dbReference type="NCBI Taxonomy" id="1076179"/>
    <lineage>
        <taxon>unclassified sequences</taxon>
        <taxon>metagenomes</taxon>
        <taxon>ecological metagenomes</taxon>
    </lineage>
</organism>
<sequence length="193" mass="21740">MQGSEKRIGCRRRFKIKNLFKVDPAIGTRRQNPIGVTSDNPSIRTGFPIIHQDPARLTQWISTTFLHILIKSIITTIKTNPFVSRQFLIEIISKLSFQCSIIFYLERIITGIRGISLVTGNGGKVCKQNIILAGNSLVVFSRMSELILIEHHCAGHPVDCALRKNFRLTATAVILSDLLRNNSIRNKSETENQ</sequence>
<protein>
    <submittedName>
        <fullName evidence="1">Uncharacterized protein</fullName>
    </submittedName>
</protein>
<reference evidence="1" key="1">
    <citation type="submission" date="2019-08" db="EMBL/GenBank/DDBJ databases">
        <authorList>
            <person name="Kucharzyk K."/>
            <person name="Murdoch R.W."/>
            <person name="Higgins S."/>
            <person name="Loffler F."/>
        </authorList>
    </citation>
    <scope>NUCLEOTIDE SEQUENCE</scope>
</reference>
<dbReference type="EMBL" id="VSSQ01041228">
    <property type="protein sequence ID" value="MPM94628.1"/>
    <property type="molecule type" value="Genomic_DNA"/>
</dbReference>
<name>A0A645DZR4_9ZZZZ</name>
<accession>A0A645DZR4</accession>